<evidence type="ECO:0000256" key="2">
    <source>
        <dbReference type="ARBA" id="ARBA00022714"/>
    </source>
</evidence>
<name>A0ABT5EG45_9BACT</name>
<evidence type="ECO:0000256" key="5">
    <source>
        <dbReference type="ARBA" id="ARBA00023004"/>
    </source>
</evidence>
<keyword evidence="2" id="KW-0001">2Fe-2S</keyword>
<keyword evidence="6" id="KW-0411">Iron-sulfur</keyword>
<dbReference type="Gene3D" id="2.102.10.10">
    <property type="entry name" value="Rieske [2Fe-2S] iron-sulphur domain"/>
    <property type="match status" value="1"/>
</dbReference>
<keyword evidence="5" id="KW-0408">Iron</keyword>
<dbReference type="InterPro" id="IPR017941">
    <property type="entry name" value="Rieske_2Fe-2S"/>
</dbReference>
<keyword evidence="7" id="KW-0520">NAD</keyword>
<dbReference type="RefSeq" id="WP_271916004.1">
    <property type="nucleotide sequence ID" value="NZ_JAQNDO010000001.1"/>
</dbReference>
<dbReference type="GO" id="GO:0051213">
    <property type="term" value="F:dioxygenase activity"/>
    <property type="evidence" value="ECO:0007669"/>
    <property type="project" value="UniProtKB-KW"/>
</dbReference>
<evidence type="ECO:0000256" key="6">
    <source>
        <dbReference type="ARBA" id="ARBA00023014"/>
    </source>
</evidence>
<dbReference type="EMBL" id="JAQNDO010000001">
    <property type="protein sequence ID" value="MDC0740798.1"/>
    <property type="molecule type" value="Genomic_DNA"/>
</dbReference>
<protein>
    <submittedName>
        <fullName evidence="9">Aromatic ring-hydroxylating dioxygenase subunit alpha</fullName>
    </submittedName>
</protein>
<dbReference type="PRINTS" id="PR00090">
    <property type="entry name" value="RNGDIOXGNASE"/>
</dbReference>
<keyword evidence="10" id="KW-1185">Reference proteome</keyword>
<dbReference type="PANTHER" id="PTHR43756:SF5">
    <property type="entry name" value="CHOLINE MONOOXYGENASE, CHLOROPLASTIC"/>
    <property type="match status" value="1"/>
</dbReference>
<dbReference type="PANTHER" id="PTHR43756">
    <property type="entry name" value="CHOLINE MONOOXYGENASE, CHLOROPLASTIC"/>
    <property type="match status" value="1"/>
</dbReference>
<dbReference type="Pfam" id="PF00355">
    <property type="entry name" value="Rieske"/>
    <property type="match status" value="1"/>
</dbReference>
<comment type="cofactor">
    <cofactor evidence="1">
        <name>Fe cation</name>
        <dbReference type="ChEBI" id="CHEBI:24875"/>
    </cofactor>
</comment>
<dbReference type="PROSITE" id="PS51296">
    <property type="entry name" value="RIESKE"/>
    <property type="match status" value="1"/>
</dbReference>
<accession>A0ABT5EG45</accession>
<evidence type="ECO:0000313" key="9">
    <source>
        <dbReference type="EMBL" id="MDC0740798.1"/>
    </source>
</evidence>
<dbReference type="Proteomes" id="UP001221411">
    <property type="component" value="Unassembled WGS sequence"/>
</dbReference>
<evidence type="ECO:0000256" key="4">
    <source>
        <dbReference type="ARBA" id="ARBA00023002"/>
    </source>
</evidence>
<feature type="domain" description="Rieske" evidence="8">
    <location>
        <begin position="31"/>
        <end position="140"/>
    </location>
</feature>
<dbReference type="Gene3D" id="3.90.380.10">
    <property type="entry name" value="Naphthalene 1,2-dioxygenase Alpha Subunit, Chain A, domain 1"/>
    <property type="match status" value="1"/>
</dbReference>
<keyword evidence="9" id="KW-0223">Dioxygenase</keyword>
<organism evidence="9 10">
    <name type="scientific">Polyangium mundeleinium</name>
    <dbReference type="NCBI Taxonomy" id="2995306"/>
    <lineage>
        <taxon>Bacteria</taxon>
        <taxon>Pseudomonadati</taxon>
        <taxon>Myxococcota</taxon>
        <taxon>Polyangia</taxon>
        <taxon>Polyangiales</taxon>
        <taxon>Polyangiaceae</taxon>
        <taxon>Polyangium</taxon>
    </lineage>
</organism>
<evidence type="ECO:0000256" key="3">
    <source>
        <dbReference type="ARBA" id="ARBA00022723"/>
    </source>
</evidence>
<sequence>MNDLVRAIPAERYTSPNWLARELESVFGVAWLLAVHASELEGAGAFTTLDIAGESILIARGDDGALRGFYNVCQHRGASLCAQSHGRAASFRCPYHHWEYATDGRLLRAPGAGSAALTDEGRPVSLRPVHCAERFGFVWISMAETPPDLDAHLAPIATELARHRPEEYRLVSETVVEIEANWKASVDVNNEAYHLPMLHPELRDVVDARGARFVLRGDHSTISLPIGRPGREVAPDERASEALRGLLARLGVKGFPSDGLASDVPPAIARAFRERARREGFDLSARSDDELARKEQIHIFPNVQMNFLPFSLELYRHRPHPIDPSRCWFDELTFERHGRGAAPNPTRRRVRHGEHDLGPVMGADVDILARLQVGMRSRGFRTLRLTEGELGIAHMHHVLEDWLSRGKAT</sequence>
<evidence type="ECO:0000313" key="10">
    <source>
        <dbReference type="Proteomes" id="UP001221411"/>
    </source>
</evidence>
<gene>
    <name evidence="9" type="ORF">POL67_05535</name>
</gene>
<proteinExistence type="predicted"/>
<dbReference type="InterPro" id="IPR015881">
    <property type="entry name" value="ARHD_Rieske_2Fe_2S"/>
</dbReference>
<keyword evidence="3" id="KW-0479">Metal-binding</keyword>
<keyword evidence="4" id="KW-0560">Oxidoreductase</keyword>
<dbReference type="CDD" id="cd03469">
    <property type="entry name" value="Rieske_RO_Alpha_N"/>
    <property type="match status" value="1"/>
</dbReference>
<dbReference type="PROSITE" id="PS00570">
    <property type="entry name" value="RING_HYDROXYL_ALPHA"/>
    <property type="match status" value="1"/>
</dbReference>
<dbReference type="SUPFAM" id="SSF50022">
    <property type="entry name" value="ISP domain"/>
    <property type="match status" value="1"/>
</dbReference>
<evidence type="ECO:0000256" key="7">
    <source>
        <dbReference type="ARBA" id="ARBA00023027"/>
    </source>
</evidence>
<evidence type="ECO:0000256" key="1">
    <source>
        <dbReference type="ARBA" id="ARBA00001962"/>
    </source>
</evidence>
<dbReference type="InterPro" id="IPR015879">
    <property type="entry name" value="Ring_hydroxy_dOase_asu_C_dom"/>
</dbReference>
<reference evidence="9 10" key="1">
    <citation type="submission" date="2022-11" db="EMBL/GenBank/DDBJ databases">
        <title>Minimal conservation of predation-associated metabolite biosynthetic gene clusters underscores biosynthetic potential of Myxococcota including descriptions for ten novel species: Archangium lansinium sp. nov., Myxococcus landrumus sp. nov., Nannocystis bai.</title>
        <authorList>
            <person name="Ahearne A."/>
            <person name="Stevens C."/>
            <person name="Dowd S."/>
        </authorList>
    </citation>
    <scope>NUCLEOTIDE SEQUENCE [LARGE SCALE GENOMIC DNA]</scope>
    <source>
        <strain evidence="9 10">RJM3</strain>
    </source>
</reference>
<dbReference type="SUPFAM" id="SSF55961">
    <property type="entry name" value="Bet v1-like"/>
    <property type="match status" value="1"/>
</dbReference>
<dbReference type="InterPro" id="IPR001663">
    <property type="entry name" value="Rng_hydr_dOase-A"/>
</dbReference>
<dbReference type="InterPro" id="IPR036922">
    <property type="entry name" value="Rieske_2Fe-2S_sf"/>
</dbReference>
<comment type="caution">
    <text evidence="9">The sequence shown here is derived from an EMBL/GenBank/DDBJ whole genome shotgun (WGS) entry which is preliminary data.</text>
</comment>
<evidence type="ECO:0000259" key="8">
    <source>
        <dbReference type="PROSITE" id="PS51296"/>
    </source>
</evidence>
<dbReference type="Pfam" id="PF00848">
    <property type="entry name" value="Ring_hydroxyl_A"/>
    <property type="match status" value="1"/>
</dbReference>